<comment type="caution">
    <text evidence="9">The sequence shown here is derived from an EMBL/GenBank/DDBJ whole genome shotgun (WGS) entry which is preliminary data.</text>
</comment>
<evidence type="ECO:0000256" key="3">
    <source>
        <dbReference type="ARBA" id="ARBA00023082"/>
    </source>
</evidence>
<dbReference type="CDD" id="cd06171">
    <property type="entry name" value="Sigma70_r4"/>
    <property type="match status" value="1"/>
</dbReference>
<feature type="domain" description="RNA polymerase sigma-70 region 2" evidence="7">
    <location>
        <begin position="24"/>
        <end position="91"/>
    </location>
</feature>
<dbReference type="NCBIfam" id="TIGR02937">
    <property type="entry name" value="sigma70-ECF"/>
    <property type="match status" value="1"/>
</dbReference>
<feature type="domain" description="RNA polymerase sigma factor 70 region 4 type 2" evidence="8">
    <location>
        <begin position="123"/>
        <end position="175"/>
    </location>
</feature>
<dbReference type="SUPFAM" id="SSF88946">
    <property type="entry name" value="Sigma2 domain of RNA polymerase sigma factors"/>
    <property type="match status" value="1"/>
</dbReference>
<evidence type="ECO:0000256" key="2">
    <source>
        <dbReference type="ARBA" id="ARBA00023015"/>
    </source>
</evidence>
<dbReference type="PANTHER" id="PTHR43133">
    <property type="entry name" value="RNA POLYMERASE ECF-TYPE SIGMA FACTO"/>
    <property type="match status" value="1"/>
</dbReference>
<keyword evidence="3 6" id="KW-0731">Sigma factor</keyword>
<comment type="similarity">
    <text evidence="1 6">Belongs to the sigma-70 factor family. ECF subfamily.</text>
</comment>
<keyword evidence="5 6" id="KW-0804">Transcription</keyword>
<dbReference type="InterPro" id="IPR013325">
    <property type="entry name" value="RNA_pol_sigma_r2"/>
</dbReference>
<dbReference type="InterPro" id="IPR007627">
    <property type="entry name" value="RNA_pol_sigma70_r2"/>
</dbReference>
<dbReference type="EMBL" id="PFET01000005">
    <property type="protein sequence ID" value="PJE76133.1"/>
    <property type="molecule type" value="Genomic_DNA"/>
</dbReference>
<dbReference type="AlphaFoldDB" id="A0A2M8LFB0"/>
<dbReference type="PROSITE" id="PS01063">
    <property type="entry name" value="SIGMA70_ECF"/>
    <property type="match status" value="1"/>
</dbReference>
<gene>
    <name evidence="9" type="ORF">COV04_01220</name>
</gene>
<evidence type="ECO:0000256" key="1">
    <source>
        <dbReference type="ARBA" id="ARBA00010641"/>
    </source>
</evidence>
<keyword evidence="2 6" id="KW-0805">Transcription regulation</keyword>
<name>A0A2M8LFB0_9BACT</name>
<reference evidence="9 10" key="1">
    <citation type="submission" date="2017-09" db="EMBL/GenBank/DDBJ databases">
        <title>Depth-based differentiation of microbial function through sediment-hosted aquifers and enrichment of novel symbionts in the deep terrestrial subsurface.</title>
        <authorList>
            <person name="Probst A.J."/>
            <person name="Ladd B."/>
            <person name="Jarett J.K."/>
            <person name="Geller-Mcgrath D.E."/>
            <person name="Sieber C.M."/>
            <person name="Emerson J.B."/>
            <person name="Anantharaman K."/>
            <person name="Thomas B.C."/>
            <person name="Malmstrom R."/>
            <person name="Stieglmeier M."/>
            <person name="Klingl A."/>
            <person name="Woyke T."/>
            <person name="Ryan C.M."/>
            <person name="Banfield J.F."/>
        </authorList>
    </citation>
    <scope>NUCLEOTIDE SEQUENCE [LARGE SCALE GENOMIC DNA]</scope>
    <source>
        <strain evidence="9">CG10_big_fil_rev_8_21_14_0_10_48_11</strain>
    </source>
</reference>
<evidence type="ECO:0000256" key="4">
    <source>
        <dbReference type="ARBA" id="ARBA00023125"/>
    </source>
</evidence>
<dbReference type="InterPro" id="IPR014284">
    <property type="entry name" value="RNA_pol_sigma-70_dom"/>
</dbReference>
<dbReference type="Gene3D" id="1.10.1740.10">
    <property type="match status" value="1"/>
</dbReference>
<evidence type="ECO:0000256" key="6">
    <source>
        <dbReference type="RuleBase" id="RU000716"/>
    </source>
</evidence>
<evidence type="ECO:0000313" key="9">
    <source>
        <dbReference type="EMBL" id="PJE76133.1"/>
    </source>
</evidence>
<dbReference type="GO" id="GO:0006352">
    <property type="term" value="P:DNA-templated transcription initiation"/>
    <property type="evidence" value="ECO:0007669"/>
    <property type="project" value="InterPro"/>
</dbReference>
<dbReference type="InterPro" id="IPR013249">
    <property type="entry name" value="RNA_pol_sigma70_r4_t2"/>
</dbReference>
<organism evidence="9 10">
    <name type="scientific">Candidatus Uhrbacteria bacterium CG10_big_fil_rev_8_21_14_0_10_48_11</name>
    <dbReference type="NCBI Taxonomy" id="1975037"/>
    <lineage>
        <taxon>Bacteria</taxon>
        <taxon>Candidatus Uhriibacteriota</taxon>
    </lineage>
</organism>
<dbReference type="Pfam" id="PF04542">
    <property type="entry name" value="Sigma70_r2"/>
    <property type="match status" value="1"/>
</dbReference>
<proteinExistence type="inferred from homology"/>
<dbReference type="InterPro" id="IPR039425">
    <property type="entry name" value="RNA_pol_sigma-70-like"/>
</dbReference>
<evidence type="ECO:0000259" key="8">
    <source>
        <dbReference type="Pfam" id="PF08281"/>
    </source>
</evidence>
<dbReference type="PANTHER" id="PTHR43133:SF51">
    <property type="entry name" value="RNA POLYMERASE SIGMA FACTOR"/>
    <property type="match status" value="1"/>
</dbReference>
<accession>A0A2M8LFB0</accession>
<keyword evidence="4 6" id="KW-0238">DNA-binding</keyword>
<dbReference type="Gene3D" id="1.10.10.10">
    <property type="entry name" value="Winged helix-like DNA-binding domain superfamily/Winged helix DNA-binding domain"/>
    <property type="match status" value="1"/>
</dbReference>
<dbReference type="InterPro" id="IPR036388">
    <property type="entry name" value="WH-like_DNA-bd_sf"/>
</dbReference>
<protein>
    <recommendedName>
        <fullName evidence="6">RNA polymerase sigma factor</fullName>
    </recommendedName>
</protein>
<dbReference type="SUPFAM" id="SSF88659">
    <property type="entry name" value="Sigma3 and sigma4 domains of RNA polymerase sigma factors"/>
    <property type="match status" value="1"/>
</dbReference>
<dbReference type="GO" id="GO:0016987">
    <property type="term" value="F:sigma factor activity"/>
    <property type="evidence" value="ECO:0007669"/>
    <property type="project" value="UniProtKB-KW"/>
</dbReference>
<dbReference type="Proteomes" id="UP000231152">
    <property type="component" value="Unassembled WGS sequence"/>
</dbReference>
<dbReference type="GO" id="GO:0003677">
    <property type="term" value="F:DNA binding"/>
    <property type="evidence" value="ECO:0007669"/>
    <property type="project" value="UniProtKB-KW"/>
</dbReference>
<evidence type="ECO:0000259" key="7">
    <source>
        <dbReference type="Pfam" id="PF04542"/>
    </source>
</evidence>
<dbReference type="InterPro" id="IPR000838">
    <property type="entry name" value="RNA_pol_sigma70_ECF_CS"/>
</dbReference>
<evidence type="ECO:0000313" key="10">
    <source>
        <dbReference type="Proteomes" id="UP000231152"/>
    </source>
</evidence>
<evidence type="ECO:0000256" key="5">
    <source>
        <dbReference type="ARBA" id="ARBA00023163"/>
    </source>
</evidence>
<dbReference type="Pfam" id="PF08281">
    <property type="entry name" value="Sigma70_r4_2"/>
    <property type="match status" value="1"/>
</dbReference>
<sequence>MESLTDEAVVHKVQEGDSEAFGVLVERYEQKMLRYARKFLFGREDAEDVVQEVFLKAYANIKGFQASRRFSPWLYRIAHNEFLNTIHKRARLPVPFFDPDTLFPHPLSNESADRAVNENELRAALEHSLDKLDAKYREPLVLYFFEDLSYQEIAEVMQIPVSTVGVRISRGKQQLINRSPELRSAYGTP</sequence>
<dbReference type="InterPro" id="IPR013324">
    <property type="entry name" value="RNA_pol_sigma_r3/r4-like"/>
</dbReference>